<dbReference type="AlphaFoldDB" id="A0LMU4"/>
<dbReference type="InterPro" id="IPR015590">
    <property type="entry name" value="Aldehyde_DH_dom"/>
</dbReference>
<dbReference type="Proteomes" id="UP000001784">
    <property type="component" value="Chromosome"/>
</dbReference>
<dbReference type="OrthoDB" id="9762913at2"/>
<dbReference type="PANTHER" id="PTHR11699">
    <property type="entry name" value="ALDEHYDE DEHYDROGENASE-RELATED"/>
    <property type="match status" value="1"/>
</dbReference>
<dbReference type="KEGG" id="sfu:Sfum_3073"/>
<dbReference type="CDD" id="cd07078">
    <property type="entry name" value="ALDH"/>
    <property type="match status" value="1"/>
</dbReference>
<evidence type="ECO:0000313" key="4">
    <source>
        <dbReference type="EMBL" id="ABK18746.1"/>
    </source>
</evidence>
<sequence>MEGLGTDCASCWIEGRNEPADGRYPLVNPADGSCIGYAATADERLVTLALKSADRSLGVWKSTPAPRRAELMHALAELVRGHVDEFTSLVSTEVGKPVRSAKEEVLSAAGLIDYFAEESLRLTGQIPLLGYHREQVMIVREPVGVVVAITPYNYPLSTLACKIAPALSVGCTVVMKPDEHTPLSTLRLAQLACRAGIPEGVLNAVTGPGRPTGRLLVDNPVPRLITFTGSTEVGKEILMASGRWVRKTILELGGNCPAIICSDAPWEELLPQLLMQSMKNSGQYCYRVSRYYVAEEIYADFLAEFVAKAAALRVGHPASPEVDLGPLNNAGVLSRVRAQVDVAVKEGARVVLGGNDVKIGAAGFFYPPTVLTGVDASMSVVGEEIFGPVVMIRPFKRIEEVIEAANATPFGLAAYLFTGDIAEALKWANQLEVGSVWVNRIHQAYSQAPFGGMKESGLGREKSRFGVEEYTELKTIYLSY</sequence>
<dbReference type="eggNOG" id="COG1012">
    <property type="taxonomic scope" value="Bacteria"/>
</dbReference>
<dbReference type="Gene3D" id="3.40.605.10">
    <property type="entry name" value="Aldehyde Dehydrogenase, Chain A, domain 1"/>
    <property type="match status" value="1"/>
</dbReference>
<evidence type="ECO:0000256" key="2">
    <source>
        <dbReference type="ARBA" id="ARBA00023002"/>
    </source>
</evidence>
<dbReference type="GO" id="GO:0016620">
    <property type="term" value="F:oxidoreductase activity, acting on the aldehyde or oxo group of donors, NAD or NADP as acceptor"/>
    <property type="evidence" value="ECO:0007669"/>
    <property type="project" value="InterPro"/>
</dbReference>
<feature type="domain" description="Aldehyde dehydrogenase" evidence="3">
    <location>
        <begin position="21"/>
        <end position="476"/>
    </location>
</feature>
<reference evidence="4 5" key="1">
    <citation type="submission" date="2006-10" db="EMBL/GenBank/DDBJ databases">
        <title>Complete sequence of Syntrophobacter fumaroxidans MPOB.</title>
        <authorList>
            <consortium name="US DOE Joint Genome Institute"/>
            <person name="Copeland A."/>
            <person name="Lucas S."/>
            <person name="Lapidus A."/>
            <person name="Barry K."/>
            <person name="Detter J.C."/>
            <person name="Glavina del Rio T."/>
            <person name="Hammon N."/>
            <person name="Israni S."/>
            <person name="Pitluck S."/>
            <person name="Goltsman E.G."/>
            <person name="Martinez M."/>
            <person name="Schmutz J."/>
            <person name="Larimer F."/>
            <person name="Land M."/>
            <person name="Hauser L."/>
            <person name="Kyrpides N."/>
            <person name="Kim E."/>
            <person name="Boone D.R."/>
            <person name="Brockman F."/>
            <person name="Culley D."/>
            <person name="Ferry J."/>
            <person name="Gunsalus R."/>
            <person name="McInerney M.J."/>
            <person name="Morrison M."/>
            <person name="Plugge C."/>
            <person name="Rohlin L."/>
            <person name="Scholten J."/>
            <person name="Sieber J."/>
            <person name="Stams A.J.M."/>
            <person name="Worm P."/>
            <person name="Henstra A.M."/>
            <person name="Richardson P."/>
        </authorList>
    </citation>
    <scope>NUCLEOTIDE SEQUENCE [LARGE SCALE GENOMIC DNA]</scope>
    <source>
        <strain evidence="5">DSM 10017 / MPOB</strain>
    </source>
</reference>
<dbReference type="Gene3D" id="3.40.309.10">
    <property type="entry name" value="Aldehyde Dehydrogenase, Chain A, domain 2"/>
    <property type="match status" value="1"/>
</dbReference>
<dbReference type="STRING" id="335543.Sfum_3073"/>
<dbReference type="FunCoup" id="A0LMU4">
    <property type="interactions" value="368"/>
</dbReference>
<dbReference type="InParanoid" id="A0LMU4"/>
<protein>
    <submittedName>
        <fullName evidence="4">Aldehyde dehydrogenase</fullName>
    </submittedName>
</protein>
<dbReference type="InterPro" id="IPR016163">
    <property type="entry name" value="Ald_DH_C"/>
</dbReference>
<dbReference type="RefSeq" id="WP_011699871.1">
    <property type="nucleotide sequence ID" value="NC_008554.1"/>
</dbReference>
<evidence type="ECO:0000313" key="5">
    <source>
        <dbReference type="Proteomes" id="UP000001784"/>
    </source>
</evidence>
<dbReference type="SUPFAM" id="SSF53720">
    <property type="entry name" value="ALDH-like"/>
    <property type="match status" value="1"/>
</dbReference>
<dbReference type="Pfam" id="PF00171">
    <property type="entry name" value="Aldedh"/>
    <property type="match status" value="1"/>
</dbReference>
<accession>A0LMU4</accession>
<evidence type="ECO:0000259" key="3">
    <source>
        <dbReference type="Pfam" id="PF00171"/>
    </source>
</evidence>
<proteinExistence type="inferred from homology"/>
<keyword evidence="2" id="KW-0560">Oxidoreductase</keyword>
<dbReference type="FunFam" id="3.40.309.10:FF:000009">
    <property type="entry name" value="Aldehyde dehydrogenase A"/>
    <property type="match status" value="1"/>
</dbReference>
<comment type="similarity">
    <text evidence="1">Belongs to the aldehyde dehydrogenase family.</text>
</comment>
<dbReference type="HOGENOM" id="CLU_005391_5_1_7"/>
<gene>
    <name evidence="4" type="ordered locus">Sfum_3073</name>
</gene>
<keyword evidence="5" id="KW-1185">Reference proteome</keyword>
<organism evidence="4 5">
    <name type="scientific">Syntrophobacter fumaroxidans (strain DSM 10017 / MPOB)</name>
    <dbReference type="NCBI Taxonomy" id="335543"/>
    <lineage>
        <taxon>Bacteria</taxon>
        <taxon>Pseudomonadati</taxon>
        <taxon>Thermodesulfobacteriota</taxon>
        <taxon>Syntrophobacteria</taxon>
        <taxon>Syntrophobacterales</taxon>
        <taxon>Syntrophobacteraceae</taxon>
        <taxon>Syntrophobacter</taxon>
    </lineage>
</organism>
<dbReference type="FunFam" id="3.40.605.10:FF:000007">
    <property type="entry name" value="NAD/NADP-dependent betaine aldehyde dehydrogenase"/>
    <property type="match status" value="1"/>
</dbReference>
<evidence type="ECO:0000256" key="1">
    <source>
        <dbReference type="ARBA" id="ARBA00009986"/>
    </source>
</evidence>
<dbReference type="InterPro" id="IPR016161">
    <property type="entry name" value="Ald_DH/histidinol_DH"/>
</dbReference>
<name>A0LMU4_SYNFM</name>
<dbReference type="EMBL" id="CP000478">
    <property type="protein sequence ID" value="ABK18746.1"/>
    <property type="molecule type" value="Genomic_DNA"/>
</dbReference>
<dbReference type="InterPro" id="IPR016162">
    <property type="entry name" value="Ald_DH_N"/>
</dbReference>